<evidence type="ECO:0000256" key="4">
    <source>
        <dbReference type="ARBA" id="ARBA00023163"/>
    </source>
</evidence>
<dbReference type="PANTHER" id="PTHR30154:SF0">
    <property type="entry name" value="LEUCINE-RESPONSIVE REGULATORY PROTEIN"/>
    <property type="match status" value="1"/>
</dbReference>
<dbReference type="Pfam" id="PF13412">
    <property type="entry name" value="HTH_24"/>
    <property type="match status" value="1"/>
</dbReference>
<dbReference type="InterPro" id="IPR036390">
    <property type="entry name" value="WH_DNA-bd_sf"/>
</dbReference>
<evidence type="ECO:0000313" key="7">
    <source>
        <dbReference type="Proteomes" id="UP000319897"/>
    </source>
</evidence>
<organism evidence="6 7">
    <name type="scientific">Sandaracinobacter neustonicus</name>
    <dbReference type="NCBI Taxonomy" id="1715348"/>
    <lineage>
        <taxon>Bacteria</taxon>
        <taxon>Pseudomonadati</taxon>
        <taxon>Pseudomonadota</taxon>
        <taxon>Alphaproteobacteria</taxon>
        <taxon>Sphingomonadales</taxon>
        <taxon>Sphingosinicellaceae</taxon>
        <taxon>Sandaracinobacter</taxon>
    </lineage>
</organism>
<name>A0A501XEH7_9SPHN</name>
<dbReference type="PRINTS" id="PR00033">
    <property type="entry name" value="HTHASNC"/>
</dbReference>
<dbReference type="EMBL" id="VFSU01000032">
    <property type="protein sequence ID" value="TPE59048.1"/>
    <property type="molecule type" value="Genomic_DNA"/>
</dbReference>
<dbReference type="PROSITE" id="PS50956">
    <property type="entry name" value="HTH_ASNC_2"/>
    <property type="match status" value="1"/>
</dbReference>
<dbReference type="Gene3D" id="1.10.10.10">
    <property type="entry name" value="Winged helix-like DNA-binding domain superfamily/Winged helix DNA-binding domain"/>
    <property type="match status" value="1"/>
</dbReference>
<keyword evidence="1" id="KW-0805">Transcription regulation</keyword>
<dbReference type="OrthoDB" id="9802341at2"/>
<feature type="domain" description="HTH asnC-type" evidence="5">
    <location>
        <begin position="2"/>
        <end position="63"/>
    </location>
</feature>
<dbReference type="InterPro" id="IPR036388">
    <property type="entry name" value="WH-like_DNA-bd_sf"/>
</dbReference>
<dbReference type="Gene3D" id="3.30.70.920">
    <property type="match status" value="1"/>
</dbReference>
<dbReference type="SUPFAM" id="SSF54909">
    <property type="entry name" value="Dimeric alpha+beta barrel"/>
    <property type="match status" value="1"/>
</dbReference>
<accession>A0A501XEH7</accession>
<keyword evidence="4" id="KW-0804">Transcription</keyword>
<dbReference type="RefSeq" id="WP_140929183.1">
    <property type="nucleotide sequence ID" value="NZ_VFSU01000032.1"/>
</dbReference>
<proteinExistence type="predicted"/>
<dbReference type="GO" id="GO:0006355">
    <property type="term" value="P:regulation of DNA-templated transcription"/>
    <property type="evidence" value="ECO:0007669"/>
    <property type="project" value="UniProtKB-ARBA"/>
</dbReference>
<dbReference type="InterPro" id="IPR000485">
    <property type="entry name" value="AsnC-type_HTH_dom"/>
</dbReference>
<dbReference type="SMART" id="SM00344">
    <property type="entry name" value="HTH_ASNC"/>
    <property type="match status" value="1"/>
</dbReference>
<reference evidence="6 7" key="1">
    <citation type="submission" date="2019-06" db="EMBL/GenBank/DDBJ databases">
        <authorList>
            <person name="Lee I."/>
            <person name="Jang G.I."/>
            <person name="Hwang C.Y."/>
        </authorList>
    </citation>
    <scope>NUCLEOTIDE SEQUENCE [LARGE SCALE GENOMIC DNA]</scope>
    <source>
        <strain evidence="6 7">PAMC 28131</strain>
    </source>
</reference>
<dbReference type="GO" id="GO:0005829">
    <property type="term" value="C:cytosol"/>
    <property type="evidence" value="ECO:0007669"/>
    <property type="project" value="TreeGrafter"/>
</dbReference>
<dbReference type="GO" id="GO:0043565">
    <property type="term" value="F:sequence-specific DNA binding"/>
    <property type="evidence" value="ECO:0007669"/>
    <property type="project" value="InterPro"/>
</dbReference>
<dbReference type="CDD" id="cd00090">
    <property type="entry name" value="HTH_ARSR"/>
    <property type="match status" value="1"/>
</dbReference>
<dbReference type="GO" id="GO:0043200">
    <property type="term" value="P:response to amino acid"/>
    <property type="evidence" value="ECO:0007669"/>
    <property type="project" value="TreeGrafter"/>
</dbReference>
<evidence type="ECO:0000313" key="6">
    <source>
        <dbReference type="EMBL" id="TPE59048.1"/>
    </source>
</evidence>
<protein>
    <submittedName>
        <fullName evidence="6">Winged helix-turn-helix transcriptional regulator</fullName>
    </submittedName>
</protein>
<gene>
    <name evidence="6" type="ORF">FJQ54_14715</name>
</gene>
<dbReference type="InterPro" id="IPR011991">
    <property type="entry name" value="ArsR-like_HTH"/>
</dbReference>
<evidence type="ECO:0000256" key="2">
    <source>
        <dbReference type="ARBA" id="ARBA00023125"/>
    </source>
</evidence>
<keyword evidence="7" id="KW-1185">Reference proteome</keyword>
<dbReference type="SUPFAM" id="SSF46785">
    <property type="entry name" value="Winged helix' DNA-binding domain"/>
    <property type="match status" value="1"/>
</dbReference>
<evidence type="ECO:0000259" key="5">
    <source>
        <dbReference type="PROSITE" id="PS50956"/>
    </source>
</evidence>
<dbReference type="InterPro" id="IPR019888">
    <property type="entry name" value="Tscrpt_reg_AsnC-like"/>
</dbReference>
<dbReference type="Pfam" id="PF01037">
    <property type="entry name" value="AsnC_trans_reg"/>
    <property type="match status" value="1"/>
</dbReference>
<keyword evidence="2" id="KW-0238">DNA-binding</keyword>
<dbReference type="InterPro" id="IPR019887">
    <property type="entry name" value="Tscrpt_reg_AsnC/Lrp_C"/>
</dbReference>
<dbReference type="AlphaFoldDB" id="A0A501XEH7"/>
<comment type="caution">
    <text evidence="6">The sequence shown here is derived from an EMBL/GenBank/DDBJ whole genome shotgun (WGS) entry which is preliminary data.</text>
</comment>
<evidence type="ECO:0000256" key="1">
    <source>
        <dbReference type="ARBA" id="ARBA00023015"/>
    </source>
</evidence>
<dbReference type="InterPro" id="IPR011008">
    <property type="entry name" value="Dimeric_a/b-barrel"/>
</dbReference>
<evidence type="ECO:0000256" key="3">
    <source>
        <dbReference type="ARBA" id="ARBA00023159"/>
    </source>
</evidence>
<sequence>MLDTIDRNILRTLQADGRITYQELAANSGISPSACFDRLRKLREQGYVKGIVALLDPTLLNRALLVFIEVHLDRTTNNVFEQFADAMKGMPEIIECHMVAGGFDYLLKVRVADMAAYRRFLGDSLTTMPGVRETRTYAVLEEVKASTAIPI</sequence>
<dbReference type="Proteomes" id="UP000319897">
    <property type="component" value="Unassembled WGS sequence"/>
</dbReference>
<dbReference type="PANTHER" id="PTHR30154">
    <property type="entry name" value="LEUCINE-RESPONSIVE REGULATORY PROTEIN"/>
    <property type="match status" value="1"/>
</dbReference>
<keyword evidence="3" id="KW-0010">Activator</keyword>